<dbReference type="SUPFAM" id="SSF52540">
    <property type="entry name" value="P-loop containing nucleoside triphosphate hydrolases"/>
    <property type="match status" value="2"/>
</dbReference>
<evidence type="ECO:0000313" key="5">
    <source>
        <dbReference type="EMBL" id="MDA5399660.1"/>
    </source>
</evidence>
<evidence type="ECO:0000259" key="4">
    <source>
        <dbReference type="PROSITE" id="PS50893"/>
    </source>
</evidence>
<dbReference type="CDD" id="cd03216">
    <property type="entry name" value="ABC_Carb_Monos_I"/>
    <property type="match status" value="1"/>
</dbReference>
<keyword evidence="3 5" id="KW-0067">ATP-binding</keyword>
<accession>A0A9X3UK26</accession>
<gene>
    <name evidence="5" type="ORF">OQ273_13835</name>
</gene>
<comment type="caution">
    <text evidence="5">The sequence shown here is derived from an EMBL/GenBank/DDBJ whole genome shotgun (WGS) entry which is preliminary data.</text>
</comment>
<comment type="similarity">
    <text evidence="1">Belongs to the ABC transporter superfamily.</text>
</comment>
<dbReference type="InterPro" id="IPR027417">
    <property type="entry name" value="P-loop_NTPase"/>
</dbReference>
<evidence type="ECO:0000256" key="1">
    <source>
        <dbReference type="ARBA" id="ARBA00005417"/>
    </source>
</evidence>
<evidence type="ECO:0000313" key="6">
    <source>
        <dbReference type="Proteomes" id="UP001151234"/>
    </source>
</evidence>
<dbReference type="PROSITE" id="PS00211">
    <property type="entry name" value="ABC_TRANSPORTER_1"/>
    <property type="match status" value="1"/>
</dbReference>
<evidence type="ECO:0000256" key="2">
    <source>
        <dbReference type="ARBA" id="ARBA00022741"/>
    </source>
</evidence>
<keyword evidence="2" id="KW-0547">Nucleotide-binding</keyword>
<dbReference type="SMART" id="SM00382">
    <property type="entry name" value="AAA"/>
    <property type="match status" value="2"/>
</dbReference>
<evidence type="ECO:0000256" key="3">
    <source>
        <dbReference type="ARBA" id="ARBA00022840"/>
    </source>
</evidence>
<proteinExistence type="inferred from homology"/>
<name>A0A9X3UK26_9HYPH</name>
<dbReference type="GO" id="GO:0005524">
    <property type="term" value="F:ATP binding"/>
    <property type="evidence" value="ECO:0007669"/>
    <property type="project" value="UniProtKB-KW"/>
</dbReference>
<dbReference type="CDD" id="cd03215">
    <property type="entry name" value="ABC_Carb_Monos_II"/>
    <property type="match status" value="1"/>
</dbReference>
<dbReference type="AlphaFoldDB" id="A0A9X3UK26"/>
<feature type="domain" description="ABC transporter" evidence="4">
    <location>
        <begin position="12"/>
        <end position="245"/>
    </location>
</feature>
<dbReference type="InterPro" id="IPR003593">
    <property type="entry name" value="AAA+_ATPase"/>
</dbReference>
<organism evidence="5 6">
    <name type="scientific">Hoeflea prorocentri</name>
    <dbReference type="NCBI Taxonomy" id="1922333"/>
    <lineage>
        <taxon>Bacteria</taxon>
        <taxon>Pseudomonadati</taxon>
        <taxon>Pseudomonadota</taxon>
        <taxon>Alphaproteobacteria</taxon>
        <taxon>Hyphomicrobiales</taxon>
        <taxon>Rhizobiaceae</taxon>
        <taxon>Hoeflea</taxon>
    </lineage>
</organism>
<dbReference type="InterPro" id="IPR003439">
    <property type="entry name" value="ABC_transporter-like_ATP-bd"/>
</dbReference>
<dbReference type="RefSeq" id="WP_267991085.1">
    <property type="nucleotide sequence ID" value="NZ_JAPJZI010000001.1"/>
</dbReference>
<dbReference type="InterPro" id="IPR017871">
    <property type="entry name" value="ABC_transporter-like_CS"/>
</dbReference>
<protein>
    <submittedName>
        <fullName evidence="5">ABC transporter ATP-binding protein</fullName>
    </submittedName>
</protein>
<dbReference type="PROSITE" id="PS50893">
    <property type="entry name" value="ABC_TRANSPORTER_2"/>
    <property type="match status" value="2"/>
</dbReference>
<dbReference type="PANTHER" id="PTHR43790:SF4">
    <property type="entry name" value="GUANOSINE IMPORT ATP-BINDING PROTEIN NUPO"/>
    <property type="match status" value="1"/>
</dbReference>
<keyword evidence="6" id="KW-1185">Reference proteome</keyword>
<reference evidence="5" key="1">
    <citation type="submission" date="2022-11" db="EMBL/GenBank/DDBJ databases">
        <title>Draft genome sequence of Hoeflea poritis E7-10 and Hoeflea prorocentri PM5-8, separated from scleractinian coral Porites lutea and marine dinoflagellate.</title>
        <authorList>
            <person name="Zhang G."/>
            <person name="Wei Q."/>
            <person name="Cai L."/>
        </authorList>
    </citation>
    <scope>NUCLEOTIDE SEQUENCE</scope>
    <source>
        <strain evidence="5">PM5-8</strain>
    </source>
</reference>
<dbReference type="EMBL" id="JAPJZI010000001">
    <property type="protein sequence ID" value="MDA5399660.1"/>
    <property type="molecule type" value="Genomic_DNA"/>
</dbReference>
<dbReference type="Gene3D" id="3.40.50.300">
    <property type="entry name" value="P-loop containing nucleotide triphosphate hydrolases"/>
    <property type="match status" value="2"/>
</dbReference>
<sequence length="522" mass="57180">MENDLSCNEERVSLVNVTKRFPGVVAVDKVSLSFHAGEVHVLLGENGAGKSTIVGMLAGLQEPDEGHITVDGRQVRLSSPTESLAHGINTVFQHVMLVPTLTVFENLILGAPWWTRPPRSEIEHRVKELSREFGLSVPLDARTGDLSLGEQQQIEIARALLRDSRVLILDEATSMLTPRGADELGDRMRRLAGRGICVIFITHKLSEAYRFGDRISILKQGRFAGAIAPERLSEMTEEEAIEEKVRLMFGQSDQGRAETTRTSQDPGEMCLAVEGLATEGEAEILALSDISFELRVGEILGIAGIDGNGQKQLAEALAGQRTATAGRIALDGVDITRLPVGRRRKLGLRYLTDDRLREGSVGEFPVSHNAVLKEIGARPFWVRGVEQARKIADHAIHLIHQFSVKTPDEKTPIGHLSGGNIQKLLLGRELSGEARVVVFNKPTYGLDLQNISASRKRIRAIANAGMAALLISTDLDEILELSDRIMVMERGRVRGIVENDPARPDELRQTVGRLMVGEDLAA</sequence>
<dbReference type="Pfam" id="PF00005">
    <property type="entry name" value="ABC_tran"/>
    <property type="match status" value="2"/>
</dbReference>
<dbReference type="PANTHER" id="PTHR43790">
    <property type="entry name" value="CARBOHYDRATE TRANSPORT ATP-BINDING PROTEIN MG119-RELATED"/>
    <property type="match status" value="1"/>
</dbReference>
<dbReference type="InterPro" id="IPR050107">
    <property type="entry name" value="ABC_carbohydrate_import_ATPase"/>
</dbReference>
<dbReference type="GO" id="GO:0016887">
    <property type="term" value="F:ATP hydrolysis activity"/>
    <property type="evidence" value="ECO:0007669"/>
    <property type="project" value="InterPro"/>
</dbReference>
<dbReference type="Proteomes" id="UP001151234">
    <property type="component" value="Unassembled WGS sequence"/>
</dbReference>
<feature type="domain" description="ABC transporter" evidence="4">
    <location>
        <begin position="271"/>
        <end position="515"/>
    </location>
</feature>